<dbReference type="EMBL" id="AKRT01000363">
    <property type="protein sequence ID" value="EIR16227.1"/>
    <property type="molecule type" value="Genomic_DNA"/>
</dbReference>
<comment type="caution">
    <text evidence="1">The sequence shown here is derived from an EMBL/GenBank/DDBJ whole genome shotgun (WGS) entry which is preliminary data.</text>
</comment>
<gene>
    <name evidence="1" type="ORF">YPPY08_3232</name>
</gene>
<dbReference type="Proteomes" id="UP000003231">
    <property type="component" value="Unassembled WGS sequence"/>
</dbReference>
<proteinExistence type="predicted"/>
<name>A0AB72ZMR5_YERPE</name>
<protein>
    <submittedName>
        <fullName evidence="1">Uncharacterized protein</fullName>
    </submittedName>
</protein>
<reference evidence="1 2" key="1">
    <citation type="submission" date="2012-05" db="EMBL/GenBank/DDBJ databases">
        <title>Genome sequence of Yersinia Pestis PY-08.</title>
        <authorList>
            <person name="Santana-Cruz I."/>
            <person name="Sengamalay N."/>
            <person name="McCracken C."/>
            <person name="Daugherty S.C."/>
            <person name="Maroo A."/>
            <person name="Vara P.G."/>
            <person name="Tallon L.J."/>
            <person name="Sadzewicz L."/>
            <person name="Vinetz J.M."/>
            <person name="Cespedes Zambrano M.J."/>
            <person name="Fraser-Liggett C.M."/>
            <person name="Tettelin H."/>
        </authorList>
    </citation>
    <scope>NUCLEOTIDE SEQUENCE [LARGE SCALE GENOMIC DNA]</scope>
    <source>
        <strain evidence="1 2">PY-08</strain>
    </source>
</reference>
<dbReference type="AlphaFoldDB" id="A0AB72ZMR5"/>
<evidence type="ECO:0000313" key="1">
    <source>
        <dbReference type="EMBL" id="EIR16227.1"/>
    </source>
</evidence>
<sequence>MHQNPIIFWQKAKICFPTEFQTDQSTNQQESCWCHGLQDWSNYLNEEKLHYEEDDQS</sequence>
<accession>A0AB72ZMR5</accession>
<organism evidence="1 2">
    <name type="scientific">Yersinia pestis PY-08</name>
    <dbReference type="NCBI Taxonomy" id="992134"/>
    <lineage>
        <taxon>Bacteria</taxon>
        <taxon>Pseudomonadati</taxon>
        <taxon>Pseudomonadota</taxon>
        <taxon>Gammaproteobacteria</taxon>
        <taxon>Enterobacterales</taxon>
        <taxon>Yersiniaceae</taxon>
        <taxon>Yersinia</taxon>
    </lineage>
</organism>
<evidence type="ECO:0000313" key="2">
    <source>
        <dbReference type="Proteomes" id="UP000003231"/>
    </source>
</evidence>